<evidence type="ECO:0000259" key="1">
    <source>
        <dbReference type="Pfam" id="PF00646"/>
    </source>
</evidence>
<proteinExistence type="predicted"/>
<dbReference type="InterPro" id="IPR036047">
    <property type="entry name" value="F-box-like_dom_sf"/>
</dbReference>
<gene>
    <name evidence="3" type="ORF">LIER_32104</name>
</gene>
<feature type="domain" description="F-box" evidence="1">
    <location>
        <begin position="26"/>
        <end position="62"/>
    </location>
</feature>
<dbReference type="CDD" id="cd22160">
    <property type="entry name" value="F-box_AtFBL13-like"/>
    <property type="match status" value="1"/>
</dbReference>
<comment type="caution">
    <text evidence="3">The sequence shown here is derived from an EMBL/GenBank/DDBJ whole genome shotgun (WGS) entry which is preliminary data.</text>
</comment>
<evidence type="ECO:0008006" key="5">
    <source>
        <dbReference type="Google" id="ProtNLM"/>
    </source>
</evidence>
<evidence type="ECO:0000313" key="4">
    <source>
        <dbReference type="Proteomes" id="UP001454036"/>
    </source>
</evidence>
<dbReference type="SUPFAM" id="SSF52047">
    <property type="entry name" value="RNI-like"/>
    <property type="match status" value="1"/>
</dbReference>
<keyword evidence="4" id="KW-1185">Reference proteome</keyword>
<dbReference type="Proteomes" id="UP001454036">
    <property type="component" value="Unassembled WGS sequence"/>
</dbReference>
<accession>A0AAV3RYA5</accession>
<dbReference type="PANTHER" id="PTHR31293:SF12">
    <property type="entry name" value="RNI-LIKE SUPERFAMILY PROTEIN"/>
    <property type="match status" value="1"/>
</dbReference>
<dbReference type="InterPro" id="IPR032675">
    <property type="entry name" value="LRR_dom_sf"/>
</dbReference>
<feature type="domain" description="F-box/LRR-repeat protein 15/At3g58940/PEG3-like LRR" evidence="2">
    <location>
        <begin position="122"/>
        <end position="246"/>
    </location>
</feature>
<dbReference type="InterPro" id="IPR055294">
    <property type="entry name" value="FBL60-like"/>
</dbReference>
<evidence type="ECO:0000313" key="3">
    <source>
        <dbReference type="EMBL" id="GAA0184816.1"/>
    </source>
</evidence>
<dbReference type="Gene3D" id="3.80.10.10">
    <property type="entry name" value="Ribonuclease Inhibitor"/>
    <property type="match status" value="1"/>
</dbReference>
<name>A0AAV3RYA5_LITER</name>
<dbReference type="PANTHER" id="PTHR31293">
    <property type="entry name" value="RNI-LIKE SUPERFAMILY PROTEIN"/>
    <property type="match status" value="1"/>
</dbReference>
<dbReference type="InterPro" id="IPR053781">
    <property type="entry name" value="F-box_AtFBL13-like"/>
</dbReference>
<dbReference type="Pfam" id="PF00646">
    <property type="entry name" value="F-box"/>
    <property type="match status" value="1"/>
</dbReference>
<reference evidence="3 4" key="1">
    <citation type="submission" date="2024-01" db="EMBL/GenBank/DDBJ databases">
        <title>The complete chloroplast genome sequence of Lithospermum erythrorhizon: insights into the phylogenetic relationship among Boraginaceae species and the maternal lineages of purple gromwells.</title>
        <authorList>
            <person name="Okada T."/>
            <person name="Watanabe K."/>
        </authorList>
    </citation>
    <scope>NUCLEOTIDE SEQUENCE [LARGE SCALE GENOMIC DNA]</scope>
</reference>
<dbReference type="AlphaFoldDB" id="A0AAV3RYA5"/>
<dbReference type="Pfam" id="PF24758">
    <property type="entry name" value="LRR_At5g56370"/>
    <property type="match status" value="1"/>
</dbReference>
<dbReference type="Gene3D" id="1.20.1280.50">
    <property type="match status" value="1"/>
</dbReference>
<dbReference type="SUPFAM" id="SSF81383">
    <property type="entry name" value="F-box domain"/>
    <property type="match status" value="1"/>
</dbReference>
<dbReference type="EMBL" id="BAABME010012185">
    <property type="protein sequence ID" value="GAA0184816.1"/>
    <property type="molecule type" value="Genomic_DNA"/>
</dbReference>
<dbReference type="InterPro" id="IPR055411">
    <property type="entry name" value="LRR_FXL15/At3g58940/PEG3-like"/>
</dbReference>
<organism evidence="3 4">
    <name type="scientific">Lithospermum erythrorhizon</name>
    <name type="common">Purple gromwell</name>
    <name type="synonym">Lithospermum officinale var. erythrorhizon</name>
    <dbReference type="NCBI Taxonomy" id="34254"/>
    <lineage>
        <taxon>Eukaryota</taxon>
        <taxon>Viridiplantae</taxon>
        <taxon>Streptophyta</taxon>
        <taxon>Embryophyta</taxon>
        <taxon>Tracheophyta</taxon>
        <taxon>Spermatophyta</taxon>
        <taxon>Magnoliopsida</taxon>
        <taxon>eudicotyledons</taxon>
        <taxon>Gunneridae</taxon>
        <taxon>Pentapetalae</taxon>
        <taxon>asterids</taxon>
        <taxon>lamiids</taxon>
        <taxon>Boraginales</taxon>
        <taxon>Boraginaceae</taxon>
        <taxon>Boraginoideae</taxon>
        <taxon>Lithospermeae</taxon>
        <taxon>Lithospermum</taxon>
    </lineage>
</organism>
<sequence>MAMRANSGKRSPNDGIIFKKLSKDRISNLPESIRSLILSFLPTVDAVTTCVLSSKWRNLWTTISSISMDDSHPPFRCRTVEQNSLSNMKFARFANRVLLFHNLQSLKKFSLSCNVDSILYDVQGWISTAVFKNVQELDLSIHSGFPVQLPNNLFTCKTLEKLRLHGSILVETPTNISLPILRTLKLEAVEYEDDECPKKIVSSCPCLKSLAIRRGHNDNVGTFAVSSASLRDLDISKGHLDESTIIKFEINAPNVPCIIIRGTTFKNLKLEF</sequence>
<dbReference type="InterPro" id="IPR001810">
    <property type="entry name" value="F-box_dom"/>
</dbReference>
<evidence type="ECO:0000259" key="2">
    <source>
        <dbReference type="Pfam" id="PF24758"/>
    </source>
</evidence>
<protein>
    <recommendedName>
        <fullName evidence="5">F-box domain-containing protein</fullName>
    </recommendedName>
</protein>